<dbReference type="InterPro" id="IPR016032">
    <property type="entry name" value="Sig_transdc_resp-reg_C-effctor"/>
</dbReference>
<dbReference type="Pfam" id="PF00486">
    <property type="entry name" value="Trans_reg_C"/>
    <property type="match status" value="1"/>
</dbReference>
<evidence type="ECO:0000256" key="5">
    <source>
        <dbReference type="ARBA" id="ARBA00023163"/>
    </source>
</evidence>
<keyword evidence="3" id="KW-0805">Transcription regulation</keyword>
<keyword evidence="1 6" id="KW-0597">Phosphoprotein</keyword>
<dbReference type="SMART" id="SM00448">
    <property type="entry name" value="REC"/>
    <property type="match status" value="1"/>
</dbReference>
<keyword evidence="11" id="KW-1185">Reference proteome</keyword>
<dbReference type="Pfam" id="PF00072">
    <property type="entry name" value="Response_reg"/>
    <property type="match status" value="1"/>
</dbReference>
<keyword evidence="4 7" id="KW-0238">DNA-binding</keyword>
<evidence type="ECO:0000256" key="2">
    <source>
        <dbReference type="ARBA" id="ARBA00023012"/>
    </source>
</evidence>
<evidence type="ECO:0000256" key="4">
    <source>
        <dbReference type="ARBA" id="ARBA00023125"/>
    </source>
</evidence>
<dbReference type="RefSeq" id="WP_165231015.1">
    <property type="nucleotide sequence ID" value="NZ_CP049257.1"/>
</dbReference>
<dbReference type="InterPro" id="IPR001789">
    <property type="entry name" value="Sig_transdc_resp-reg_receiver"/>
</dbReference>
<evidence type="ECO:0000259" key="9">
    <source>
        <dbReference type="PROSITE" id="PS51755"/>
    </source>
</evidence>
<dbReference type="InterPro" id="IPR011006">
    <property type="entry name" value="CheY-like_superfamily"/>
</dbReference>
<dbReference type="SUPFAM" id="SSF52172">
    <property type="entry name" value="CheY-like"/>
    <property type="match status" value="1"/>
</dbReference>
<dbReference type="CDD" id="cd00383">
    <property type="entry name" value="trans_reg_C"/>
    <property type="match status" value="1"/>
</dbReference>
<gene>
    <name evidence="10" type="ORF">G5V58_08410</name>
</gene>
<dbReference type="PANTHER" id="PTHR48111:SF38">
    <property type="entry name" value="TWO-COMPONENT RESPONSE REGULATOR"/>
    <property type="match status" value="1"/>
</dbReference>
<feature type="DNA-binding region" description="OmpR/PhoB-type" evidence="7">
    <location>
        <begin position="129"/>
        <end position="223"/>
    </location>
</feature>
<organism evidence="10 11">
    <name type="scientific">Nocardioides anomalus</name>
    <dbReference type="NCBI Taxonomy" id="2712223"/>
    <lineage>
        <taxon>Bacteria</taxon>
        <taxon>Bacillati</taxon>
        <taxon>Actinomycetota</taxon>
        <taxon>Actinomycetes</taxon>
        <taxon>Propionibacteriales</taxon>
        <taxon>Nocardioidaceae</taxon>
        <taxon>Nocardioides</taxon>
    </lineage>
</organism>
<dbReference type="PANTHER" id="PTHR48111">
    <property type="entry name" value="REGULATOR OF RPOS"/>
    <property type="match status" value="1"/>
</dbReference>
<dbReference type="SUPFAM" id="SSF46894">
    <property type="entry name" value="C-terminal effector domain of the bipartite response regulators"/>
    <property type="match status" value="1"/>
</dbReference>
<feature type="domain" description="OmpR/PhoB-type" evidence="9">
    <location>
        <begin position="129"/>
        <end position="223"/>
    </location>
</feature>
<evidence type="ECO:0000256" key="1">
    <source>
        <dbReference type="ARBA" id="ARBA00022553"/>
    </source>
</evidence>
<dbReference type="GO" id="GO:0000156">
    <property type="term" value="F:phosphorelay response regulator activity"/>
    <property type="evidence" value="ECO:0007669"/>
    <property type="project" value="TreeGrafter"/>
</dbReference>
<keyword evidence="5" id="KW-0804">Transcription</keyword>
<dbReference type="Gene3D" id="6.10.250.690">
    <property type="match status" value="1"/>
</dbReference>
<dbReference type="GO" id="GO:0000976">
    <property type="term" value="F:transcription cis-regulatory region binding"/>
    <property type="evidence" value="ECO:0007669"/>
    <property type="project" value="TreeGrafter"/>
</dbReference>
<reference evidence="10 11" key="1">
    <citation type="submission" date="2020-02" db="EMBL/GenBank/DDBJ databases">
        <title>Full genome sequence of Nocardioides sp. R-3366.</title>
        <authorList>
            <person name="Im W.-T."/>
        </authorList>
    </citation>
    <scope>NUCLEOTIDE SEQUENCE [LARGE SCALE GENOMIC DNA]</scope>
    <source>
        <strain evidence="10 11">R-3366</strain>
    </source>
</reference>
<dbReference type="GO" id="GO:0005829">
    <property type="term" value="C:cytosol"/>
    <property type="evidence" value="ECO:0007669"/>
    <property type="project" value="TreeGrafter"/>
</dbReference>
<evidence type="ECO:0000313" key="10">
    <source>
        <dbReference type="EMBL" id="QIG42794.1"/>
    </source>
</evidence>
<dbReference type="GO" id="GO:0006355">
    <property type="term" value="P:regulation of DNA-templated transcription"/>
    <property type="evidence" value="ECO:0007669"/>
    <property type="project" value="InterPro"/>
</dbReference>
<dbReference type="InterPro" id="IPR039420">
    <property type="entry name" value="WalR-like"/>
</dbReference>
<evidence type="ECO:0000259" key="8">
    <source>
        <dbReference type="PROSITE" id="PS50110"/>
    </source>
</evidence>
<dbReference type="EMBL" id="CP049257">
    <property type="protein sequence ID" value="QIG42794.1"/>
    <property type="molecule type" value="Genomic_DNA"/>
</dbReference>
<dbReference type="Gene3D" id="1.10.10.10">
    <property type="entry name" value="Winged helix-like DNA-binding domain superfamily/Winged helix DNA-binding domain"/>
    <property type="match status" value="1"/>
</dbReference>
<dbReference type="PROSITE" id="PS51755">
    <property type="entry name" value="OMPR_PHOB"/>
    <property type="match status" value="1"/>
</dbReference>
<dbReference type="Gene3D" id="3.40.50.2300">
    <property type="match status" value="1"/>
</dbReference>
<dbReference type="PROSITE" id="PS50110">
    <property type="entry name" value="RESPONSE_REGULATORY"/>
    <property type="match status" value="1"/>
</dbReference>
<evidence type="ECO:0000256" key="6">
    <source>
        <dbReference type="PROSITE-ProRule" id="PRU00169"/>
    </source>
</evidence>
<dbReference type="GO" id="GO:0032993">
    <property type="term" value="C:protein-DNA complex"/>
    <property type="evidence" value="ECO:0007669"/>
    <property type="project" value="TreeGrafter"/>
</dbReference>
<dbReference type="KEGG" id="nano:G5V58_08410"/>
<dbReference type="AlphaFoldDB" id="A0A6G6WC41"/>
<feature type="domain" description="Response regulatory" evidence="8">
    <location>
        <begin position="3"/>
        <end position="117"/>
    </location>
</feature>
<accession>A0A6G6WC41</accession>
<dbReference type="SMART" id="SM00862">
    <property type="entry name" value="Trans_reg_C"/>
    <property type="match status" value="1"/>
</dbReference>
<evidence type="ECO:0000256" key="7">
    <source>
        <dbReference type="PROSITE-ProRule" id="PRU01091"/>
    </source>
</evidence>
<protein>
    <submittedName>
        <fullName evidence="10">Response regulator transcription factor</fullName>
    </submittedName>
</protein>
<dbReference type="InterPro" id="IPR001867">
    <property type="entry name" value="OmpR/PhoB-type_DNA-bd"/>
</dbReference>
<sequence>MARILIVEDEERIASFVAKGLSADGHRTTAVGDGRVGLDHALSGDFDLMVLDIGLPGLDGFEVLDQLRSQGSRLPVIVLTARDSVTDTVSALEGGADDYVPKPFRFAELLARIRLRLRSASDGAGAGRDDVLEAGGVRLDVRTRRATVGERELELSAREFALAETLMVNAGLVLSREQLLDKVWGFDFDPGSNVVDVYIGYLRKKFGASAIATVRGMGYRFVS</sequence>
<name>A0A6G6WC41_9ACTN</name>
<dbReference type="FunFam" id="1.10.10.10:FF:000005">
    <property type="entry name" value="Two-component system response regulator"/>
    <property type="match status" value="1"/>
</dbReference>
<keyword evidence="2" id="KW-0902">Two-component regulatory system</keyword>
<evidence type="ECO:0000256" key="3">
    <source>
        <dbReference type="ARBA" id="ARBA00023015"/>
    </source>
</evidence>
<dbReference type="InterPro" id="IPR036388">
    <property type="entry name" value="WH-like_DNA-bd_sf"/>
</dbReference>
<feature type="modified residue" description="4-aspartylphosphate" evidence="6">
    <location>
        <position position="52"/>
    </location>
</feature>
<proteinExistence type="predicted"/>
<evidence type="ECO:0000313" key="11">
    <source>
        <dbReference type="Proteomes" id="UP000502996"/>
    </source>
</evidence>
<dbReference type="Proteomes" id="UP000502996">
    <property type="component" value="Chromosome"/>
</dbReference>